<evidence type="ECO:0000313" key="1">
    <source>
        <dbReference type="EMBL" id="QDX94658.1"/>
    </source>
</evidence>
<dbReference type="AlphaFoldDB" id="A0A518VCE3"/>
<name>A0A518VCE3_BRELA</name>
<protein>
    <submittedName>
        <fullName evidence="1">Uncharacterized protein</fullName>
    </submittedName>
</protein>
<dbReference type="Proteomes" id="UP000319432">
    <property type="component" value="Chromosome"/>
</dbReference>
<organism evidence="1 2">
    <name type="scientific">Brevibacillus laterosporus</name>
    <name type="common">Bacillus laterosporus</name>
    <dbReference type="NCBI Taxonomy" id="1465"/>
    <lineage>
        <taxon>Bacteria</taxon>
        <taxon>Bacillati</taxon>
        <taxon>Bacillota</taxon>
        <taxon>Bacilli</taxon>
        <taxon>Bacillales</taxon>
        <taxon>Paenibacillaceae</taxon>
        <taxon>Brevibacillus</taxon>
    </lineage>
</organism>
<keyword evidence="2" id="KW-1185">Reference proteome</keyword>
<reference evidence="1 2" key="1">
    <citation type="submission" date="2018-11" db="EMBL/GenBank/DDBJ databases">
        <title>Phylogenetic determinants of toxin gene distribution in genomes of Brevibacillus laterosporus.</title>
        <authorList>
            <person name="Glare T.R."/>
            <person name="Durrant A."/>
            <person name="Berry C."/>
            <person name="Palma L."/>
            <person name="Ormskirk M."/>
            <person name="Cox M.O."/>
        </authorList>
    </citation>
    <scope>NUCLEOTIDE SEQUENCE [LARGE SCALE GENOMIC DNA]</scope>
    <source>
        <strain evidence="1 2">1821L</strain>
    </source>
</reference>
<evidence type="ECO:0000313" key="2">
    <source>
        <dbReference type="Proteomes" id="UP000319432"/>
    </source>
</evidence>
<sequence>MVLVVDIVLKDGTTIKECSIYNEGVIGEMSIQNVEKLISKFQVQSWENERKVIPFQTRMMKGYIPVPNVESYMIRTVD</sequence>
<accession>A0A518VCE3</accession>
<dbReference type="EMBL" id="CP033464">
    <property type="protein sequence ID" value="QDX94658.1"/>
    <property type="molecule type" value="Genomic_DNA"/>
</dbReference>
<proteinExistence type="predicted"/>
<gene>
    <name evidence="1" type="ORF">EEL30_21700</name>
</gene>